<evidence type="ECO:0000313" key="2">
    <source>
        <dbReference type="Proteomes" id="UP000315003"/>
    </source>
</evidence>
<accession>A0A517SRQ5</accession>
<organism evidence="1 2">
    <name type="scientific">Stieleria bergensis</name>
    <dbReference type="NCBI Taxonomy" id="2528025"/>
    <lineage>
        <taxon>Bacteria</taxon>
        <taxon>Pseudomonadati</taxon>
        <taxon>Planctomycetota</taxon>
        <taxon>Planctomycetia</taxon>
        <taxon>Pirellulales</taxon>
        <taxon>Pirellulaceae</taxon>
        <taxon>Stieleria</taxon>
    </lineage>
</organism>
<name>A0A517SRQ5_9BACT</name>
<dbReference type="OrthoDB" id="5498373at2"/>
<keyword evidence="2" id="KW-1185">Reference proteome</keyword>
<dbReference type="RefSeq" id="WP_145270216.1">
    <property type="nucleotide sequence ID" value="NZ_CP036272.1"/>
</dbReference>
<dbReference type="GO" id="GO:0003676">
    <property type="term" value="F:nucleic acid binding"/>
    <property type="evidence" value="ECO:0007669"/>
    <property type="project" value="InterPro"/>
</dbReference>
<reference evidence="1 2" key="1">
    <citation type="submission" date="2019-02" db="EMBL/GenBank/DDBJ databases">
        <title>Deep-cultivation of Planctomycetes and their phenomic and genomic characterization uncovers novel biology.</title>
        <authorList>
            <person name="Wiegand S."/>
            <person name="Jogler M."/>
            <person name="Boedeker C."/>
            <person name="Pinto D."/>
            <person name="Vollmers J."/>
            <person name="Rivas-Marin E."/>
            <person name="Kohn T."/>
            <person name="Peeters S.H."/>
            <person name="Heuer A."/>
            <person name="Rast P."/>
            <person name="Oberbeckmann S."/>
            <person name="Bunk B."/>
            <person name="Jeske O."/>
            <person name="Meyerdierks A."/>
            <person name="Storesund J.E."/>
            <person name="Kallscheuer N."/>
            <person name="Luecker S."/>
            <person name="Lage O.M."/>
            <person name="Pohl T."/>
            <person name="Merkel B.J."/>
            <person name="Hornburger P."/>
            <person name="Mueller R.-W."/>
            <person name="Bruemmer F."/>
            <person name="Labrenz M."/>
            <person name="Spormann A.M."/>
            <person name="Op den Camp H."/>
            <person name="Overmann J."/>
            <person name="Amann R."/>
            <person name="Jetten M.S.M."/>
            <person name="Mascher T."/>
            <person name="Medema M.H."/>
            <person name="Devos D.P."/>
            <person name="Kaster A.-K."/>
            <person name="Ovreas L."/>
            <person name="Rohde M."/>
            <person name="Galperin M.Y."/>
            <person name="Jogler C."/>
        </authorList>
    </citation>
    <scope>NUCLEOTIDE SEQUENCE [LARGE SCALE GENOMIC DNA]</scope>
    <source>
        <strain evidence="1 2">SV_7m_r</strain>
    </source>
</reference>
<dbReference type="SUPFAM" id="SSF53098">
    <property type="entry name" value="Ribonuclease H-like"/>
    <property type="match status" value="1"/>
</dbReference>
<protein>
    <submittedName>
        <fullName evidence="1">Uncharacterized protein</fullName>
    </submittedName>
</protein>
<dbReference type="InterPro" id="IPR036397">
    <property type="entry name" value="RNaseH_sf"/>
</dbReference>
<dbReference type="EMBL" id="CP036272">
    <property type="protein sequence ID" value="QDT58807.1"/>
    <property type="molecule type" value="Genomic_DNA"/>
</dbReference>
<sequence length="361" mass="39435">MILIATDEAGYGPKLGPLVVTATMWNIDRETGHDDLGRQFSALSSPVSCQGPNGKPTKIKIDDSKAVFKPTSARPASQSIAQANSDNPTQDAAIPQGLFKLLAVTQTAGDWINQQSNPPVDDSLNPFSMNCSPADLDALASTPWLSTLNNEATIPCVSPLARETLLQAWGTGDVKLLAVKSRVITAQSFNELCDSGMNKADLLASSTLALVRQMLEDSHSQSTLAVSDCISVYCDRFGGRRYYAGPLQMAFDGQLVQVIDETSGESHYRVPFQKTPFEIRFTVKGDRFTPVAFSSMIAKCMRELAMESMNEYFATEYSKLHPGKPLKPTAGYPVDADRFLKAIQPVIERDNLSAFELIRQR</sequence>
<dbReference type="AlphaFoldDB" id="A0A517SRQ5"/>
<proteinExistence type="predicted"/>
<dbReference type="Gene3D" id="3.30.420.10">
    <property type="entry name" value="Ribonuclease H-like superfamily/Ribonuclease H"/>
    <property type="match status" value="2"/>
</dbReference>
<evidence type="ECO:0000313" key="1">
    <source>
        <dbReference type="EMBL" id="QDT58807.1"/>
    </source>
</evidence>
<dbReference type="InterPro" id="IPR012337">
    <property type="entry name" value="RNaseH-like_sf"/>
</dbReference>
<gene>
    <name evidence="1" type="ORF">SV7mr_13080</name>
</gene>
<dbReference type="Proteomes" id="UP000315003">
    <property type="component" value="Chromosome"/>
</dbReference>